<reference evidence="1" key="1">
    <citation type="submission" date="2022-03" db="EMBL/GenBank/DDBJ databases">
        <authorList>
            <person name="Tunstrom K."/>
        </authorList>
    </citation>
    <scope>NUCLEOTIDE SEQUENCE</scope>
</reference>
<dbReference type="EMBL" id="CAKOGL010000013">
    <property type="protein sequence ID" value="CAH2093548.1"/>
    <property type="molecule type" value="Genomic_DNA"/>
</dbReference>
<protein>
    <submittedName>
        <fullName evidence="1">Uncharacterized protein</fullName>
    </submittedName>
</protein>
<keyword evidence="2" id="KW-1185">Reference proteome</keyword>
<dbReference type="AlphaFoldDB" id="A0AAU9U332"/>
<evidence type="ECO:0000313" key="1">
    <source>
        <dbReference type="EMBL" id="CAH2093548.1"/>
    </source>
</evidence>
<accession>A0AAU9U332</accession>
<dbReference type="Proteomes" id="UP001153954">
    <property type="component" value="Unassembled WGS sequence"/>
</dbReference>
<name>A0AAU9U332_EUPED</name>
<gene>
    <name evidence="1" type="ORF">EEDITHA_LOCUS9203</name>
</gene>
<sequence>MEAGAEECMRRGAGASSSCRFSLSESGECATYIVRERDGGGRGGVHAARRGREQQLPLLAVGERRVRHVVHLVCVVSCYTIVTLCASAMEAGAEECMRRGAGASSSCRFSLSESGECAT</sequence>
<proteinExistence type="predicted"/>
<organism evidence="1 2">
    <name type="scientific">Euphydryas editha</name>
    <name type="common">Edith's checkerspot</name>
    <dbReference type="NCBI Taxonomy" id="104508"/>
    <lineage>
        <taxon>Eukaryota</taxon>
        <taxon>Metazoa</taxon>
        <taxon>Ecdysozoa</taxon>
        <taxon>Arthropoda</taxon>
        <taxon>Hexapoda</taxon>
        <taxon>Insecta</taxon>
        <taxon>Pterygota</taxon>
        <taxon>Neoptera</taxon>
        <taxon>Endopterygota</taxon>
        <taxon>Lepidoptera</taxon>
        <taxon>Glossata</taxon>
        <taxon>Ditrysia</taxon>
        <taxon>Papilionoidea</taxon>
        <taxon>Nymphalidae</taxon>
        <taxon>Nymphalinae</taxon>
        <taxon>Euphydryas</taxon>
    </lineage>
</organism>
<comment type="caution">
    <text evidence="1">The sequence shown here is derived from an EMBL/GenBank/DDBJ whole genome shotgun (WGS) entry which is preliminary data.</text>
</comment>
<evidence type="ECO:0000313" key="2">
    <source>
        <dbReference type="Proteomes" id="UP001153954"/>
    </source>
</evidence>